<evidence type="ECO:0000313" key="2">
    <source>
        <dbReference type="Proteomes" id="UP000265955"/>
    </source>
</evidence>
<reference evidence="2" key="1">
    <citation type="submission" date="2018-09" db="EMBL/GenBank/DDBJ databases">
        <authorList>
            <person name="Zhu H."/>
        </authorList>
    </citation>
    <scope>NUCLEOTIDE SEQUENCE [LARGE SCALE GENOMIC DNA]</scope>
    <source>
        <strain evidence="2">K1R23-30</strain>
    </source>
</reference>
<sequence length="762" mass="78864">MALTPPPTAPSPGQDAATFNENVEARLAWDAVNVAELNALQADVTVKQAATNEDAAAAAISRSTAEAAAAAAIAVAGAVQWVSGTNYALGVAVWSPSDFQTYRHTVAGVSNTDPANDPATWEAVGASGSGINEANTETLAANKVLTADSPGMQVLTAPGYGYYVQLPSATTLDQGGPHFDIIVAGSYPIGVLNGAGQVVGQILPNDRVKFSLSNITTAAGAWQTEGNLDPWFQTAEAGFKAWNGATLVNVSDNISLLFYQNEASLPCVRYVSHPAGVALTVGNEYVLDAVTASSVQTTYCVKLGANRMFVPTTGSYGVVVDWSAGAALAVGARTQIYNGSALTSWGGHLVVQDDRYVVALGYNAAAQMVQAICFDCGANGTTITAGAMVQTSSYTGTSSYGYDLAVAVNSTVAAVKGRYNNGSYWRSIARCVVRAGTTLTWGGDAGDPTGLITTNSAHLPDCFSLGKDTSNAECYLIPYYQDANAIKFGLLKFPASGGTPTWAAIATSTLASTTMLGVFFRVSSNSIVQAGYQTANTAKIELITANKETNAITFSLSGNIDSTLPGASRVFTLQNVSDLDGKGLVYYLDAASGSKTHYKGFAVSGSTVSIGSNRFEPSASGQYPLNGQTFSFSNSTGASSVTYQRIGVAQSNASNDVSVDLTKISIDASGNLTFGPFSKGTFGASGGAIGLSNGRVAISTNMGLKRWHGVMRGDGFKFAEGSFGSPQSGSIVQGNAEMIGLVNHDVQIGKNATLYRFKFAEV</sequence>
<name>A0A3A3GDN2_9BURK</name>
<protein>
    <submittedName>
        <fullName evidence="1">Uncharacterized protein</fullName>
    </submittedName>
</protein>
<organism evidence="1 2">
    <name type="scientific">Noviherbaspirillum saxi</name>
    <dbReference type="NCBI Taxonomy" id="2320863"/>
    <lineage>
        <taxon>Bacteria</taxon>
        <taxon>Pseudomonadati</taxon>
        <taxon>Pseudomonadota</taxon>
        <taxon>Betaproteobacteria</taxon>
        <taxon>Burkholderiales</taxon>
        <taxon>Oxalobacteraceae</taxon>
        <taxon>Noviherbaspirillum</taxon>
    </lineage>
</organism>
<evidence type="ECO:0000313" key="1">
    <source>
        <dbReference type="EMBL" id="RJF99009.1"/>
    </source>
</evidence>
<accession>A0A3A3GDN2</accession>
<dbReference type="OrthoDB" id="8544153at2"/>
<proteinExistence type="predicted"/>
<dbReference type="Proteomes" id="UP000265955">
    <property type="component" value="Unassembled WGS sequence"/>
</dbReference>
<keyword evidence="2" id="KW-1185">Reference proteome</keyword>
<gene>
    <name evidence="1" type="ORF">D3871_11190</name>
</gene>
<comment type="caution">
    <text evidence="1">The sequence shown here is derived from an EMBL/GenBank/DDBJ whole genome shotgun (WGS) entry which is preliminary data.</text>
</comment>
<dbReference type="EMBL" id="QYUO01000001">
    <property type="protein sequence ID" value="RJF99009.1"/>
    <property type="molecule type" value="Genomic_DNA"/>
</dbReference>
<dbReference type="AlphaFoldDB" id="A0A3A3GDN2"/>
<dbReference type="RefSeq" id="WP_119768955.1">
    <property type="nucleotide sequence ID" value="NZ_QYUO01000001.1"/>
</dbReference>